<dbReference type="RefSeq" id="WP_188853519.1">
    <property type="nucleotide sequence ID" value="NZ_BMJJ01000009.1"/>
</dbReference>
<comment type="caution">
    <text evidence="1">The sequence shown here is derived from an EMBL/GenBank/DDBJ whole genome shotgun (WGS) entry which is preliminary data.</text>
</comment>
<reference evidence="1" key="2">
    <citation type="submission" date="2020-09" db="EMBL/GenBank/DDBJ databases">
        <authorList>
            <person name="Sun Q."/>
            <person name="Zhou Y."/>
        </authorList>
    </citation>
    <scope>NUCLEOTIDE SEQUENCE</scope>
    <source>
        <strain evidence="1">CGMCC 1.15493</strain>
    </source>
</reference>
<proteinExistence type="predicted"/>
<reference evidence="1" key="1">
    <citation type="journal article" date="2014" name="Int. J. Syst. Evol. Microbiol.">
        <title>Complete genome sequence of Corynebacterium casei LMG S-19264T (=DSM 44701T), isolated from a smear-ripened cheese.</title>
        <authorList>
            <consortium name="US DOE Joint Genome Institute (JGI-PGF)"/>
            <person name="Walter F."/>
            <person name="Albersmeier A."/>
            <person name="Kalinowski J."/>
            <person name="Ruckert C."/>
        </authorList>
    </citation>
    <scope>NUCLEOTIDE SEQUENCE</scope>
    <source>
        <strain evidence="1">CGMCC 1.15493</strain>
    </source>
</reference>
<dbReference type="Proteomes" id="UP000613160">
    <property type="component" value="Unassembled WGS sequence"/>
</dbReference>
<protein>
    <submittedName>
        <fullName evidence="1">Uncharacterized protein</fullName>
    </submittedName>
</protein>
<dbReference type="EMBL" id="BMJJ01000009">
    <property type="protein sequence ID" value="GGD30699.1"/>
    <property type="molecule type" value="Genomic_DNA"/>
</dbReference>
<accession>A0A916Y5M8</accession>
<dbReference type="AlphaFoldDB" id="A0A916Y5M8"/>
<name>A0A916Y5M8_9HYPH</name>
<organism evidence="1 2">
    <name type="scientific">Aureimonas glaciei</name>
    <dbReference type="NCBI Taxonomy" id="1776957"/>
    <lineage>
        <taxon>Bacteria</taxon>
        <taxon>Pseudomonadati</taxon>
        <taxon>Pseudomonadota</taxon>
        <taxon>Alphaproteobacteria</taxon>
        <taxon>Hyphomicrobiales</taxon>
        <taxon>Aurantimonadaceae</taxon>
        <taxon>Aureimonas</taxon>
    </lineage>
</organism>
<keyword evidence="2" id="KW-1185">Reference proteome</keyword>
<evidence type="ECO:0000313" key="1">
    <source>
        <dbReference type="EMBL" id="GGD30699.1"/>
    </source>
</evidence>
<sequence length="224" mass="24243">MIMFPICTLTPNSVSFIPTFRNTSGSVSLSGASQTIASSAGIWQAKLIEVSLRNAAHVILWETIEIRLQGRLNPILIPLMEGSRQPFPLAQSGSSGSIPFSDGAYFSDGSGFYGSVIIASLASAISRGATTGAITVSYGRQLRPRDYFSIGDRLYRIDDVTEIAGSTYTVKFWPPAREAAASGAYVEFDQPRCKMRLKQDDGMAVDKSFSKFASPTVEFVEDLS</sequence>
<evidence type="ECO:0000313" key="2">
    <source>
        <dbReference type="Proteomes" id="UP000613160"/>
    </source>
</evidence>
<gene>
    <name evidence="1" type="ORF">GCM10011335_37200</name>
</gene>